<reference evidence="2 3" key="1">
    <citation type="submission" date="2020-04" db="EMBL/GenBank/DDBJ databases">
        <authorList>
            <person name="De Canck E."/>
        </authorList>
    </citation>
    <scope>NUCLEOTIDE SEQUENCE [LARGE SCALE GENOMIC DNA]</scope>
    <source>
        <strain evidence="2 3">LMG 27174</strain>
    </source>
</reference>
<evidence type="ECO:0000256" key="1">
    <source>
        <dbReference type="SAM" id="MobiDB-lite"/>
    </source>
</evidence>
<protein>
    <submittedName>
        <fullName evidence="2">Uncharacterized protein</fullName>
    </submittedName>
</protein>
<dbReference type="AlphaFoldDB" id="A0A6J5AIJ0"/>
<organism evidence="2 3">
    <name type="scientific">Paraburkholderia rhynchosiae</name>
    <dbReference type="NCBI Taxonomy" id="487049"/>
    <lineage>
        <taxon>Bacteria</taxon>
        <taxon>Pseudomonadati</taxon>
        <taxon>Pseudomonadota</taxon>
        <taxon>Betaproteobacteria</taxon>
        <taxon>Burkholderiales</taxon>
        <taxon>Burkholderiaceae</taxon>
        <taxon>Paraburkholderia</taxon>
    </lineage>
</organism>
<dbReference type="EMBL" id="CADIJZ010000006">
    <property type="protein sequence ID" value="CAB3671014.1"/>
    <property type="molecule type" value="Genomic_DNA"/>
</dbReference>
<dbReference type="Proteomes" id="UP000494205">
    <property type="component" value="Unassembled WGS sequence"/>
</dbReference>
<evidence type="ECO:0000313" key="3">
    <source>
        <dbReference type="Proteomes" id="UP000494205"/>
    </source>
</evidence>
<evidence type="ECO:0000313" key="2">
    <source>
        <dbReference type="EMBL" id="CAB3671014.1"/>
    </source>
</evidence>
<gene>
    <name evidence="2" type="ORF">LMG27174_02156</name>
</gene>
<feature type="compositionally biased region" description="Low complexity" evidence="1">
    <location>
        <begin position="72"/>
        <end position="83"/>
    </location>
</feature>
<sequence>MYMNLEGAYGMALSLTVFMAGTLEQATADSLLERAKGICPHLDATRIPAFGQDHRRRAGLLDDRQPRAGFDSGAAGHAGTAAGSLSGQACTRRAFNSSAIARSSAASGWCSPGKF</sequence>
<accession>A0A6J5AIJ0</accession>
<proteinExistence type="predicted"/>
<name>A0A6J5AIJ0_9BURK</name>
<feature type="region of interest" description="Disordered" evidence="1">
    <location>
        <begin position="62"/>
        <end position="83"/>
    </location>
</feature>